<protein>
    <submittedName>
        <fullName evidence="2">Helix-turn-helix domain-containing protein</fullName>
    </submittedName>
</protein>
<proteinExistence type="predicted"/>
<dbReference type="Pfam" id="PF13443">
    <property type="entry name" value="HTH_26"/>
    <property type="match status" value="1"/>
</dbReference>
<dbReference type="Proteomes" id="UP000664034">
    <property type="component" value="Unassembled WGS sequence"/>
</dbReference>
<evidence type="ECO:0000313" key="3">
    <source>
        <dbReference type="Proteomes" id="UP000664034"/>
    </source>
</evidence>
<feature type="domain" description="HTH cro/C1-type" evidence="1">
    <location>
        <begin position="14"/>
        <end position="33"/>
    </location>
</feature>
<comment type="caution">
    <text evidence="2">The sequence shown here is derived from an EMBL/GenBank/DDBJ whole genome shotgun (WGS) entry which is preliminary data.</text>
</comment>
<accession>A0A939GKK1</accession>
<keyword evidence="3" id="KW-1185">Reference proteome</keyword>
<reference evidence="2" key="1">
    <citation type="submission" date="2021-03" db="EMBL/GenBank/DDBJ databases">
        <title>Fibrella sp. HMF5335 genome sequencing and assembly.</title>
        <authorList>
            <person name="Kang H."/>
            <person name="Kim H."/>
            <person name="Bae S."/>
            <person name="Joh K."/>
        </authorList>
    </citation>
    <scope>NUCLEOTIDE SEQUENCE</scope>
    <source>
        <strain evidence="2">HMF5335</strain>
    </source>
</reference>
<name>A0A939GKK1_9BACT</name>
<evidence type="ECO:0000259" key="1">
    <source>
        <dbReference type="Pfam" id="PF13443"/>
    </source>
</evidence>
<evidence type="ECO:0000313" key="2">
    <source>
        <dbReference type="EMBL" id="MBO0938520.1"/>
    </source>
</evidence>
<organism evidence="2 3">
    <name type="scientific">Fibrella rubiginis</name>
    <dbReference type="NCBI Taxonomy" id="2817060"/>
    <lineage>
        <taxon>Bacteria</taxon>
        <taxon>Pseudomonadati</taxon>
        <taxon>Bacteroidota</taxon>
        <taxon>Cytophagia</taxon>
        <taxon>Cytophagales</taxon>
        <taxon>Spirosomataceae</taxon>
        <taxon>Fibrella</taxon>
    </lineage>
</organism>
<dbReference type="EMBL" id="JAFMYV010000010">
    <property type="protein sequence ID" value="MBO0938520.1"/>
    <property type="molecule type" value="Genomic_DNA"/>
</dbReference>
<dbReference type="RefSeq" id="WP_207366063.1">
    <property type="nucleotide sequence ID" value="NZ_JAFMYV010000010.1"/>
</dbReference>
<dbReference type="InterPro" id="IPR001387">
    <property type="entry name" value="Cro/C1-type_HTH"/>
</dbReference>
<sequence>MGKEVNLTLTIDGNALCHALNCQPGDLLAHVPEGAVKV</sequence>
<gene>
    <name evidence="2" type="ORF">J2I47_18355</name>
</gene>
<dbReference type="AlphaFoldDB" id="A0A939GKK1"/>